<dbReference type="GO" id="GO:0032511">
    <property type="term" value="P:late endosome to vacuole transport via multivesicular body sorting pathway"/>
    <property type="evidence" value="ECO:0007669"/>
    <property type="project" value="TreeGrafter"/>
</dbReference>
<dbReference type="PANTHER" id="PTHR22761">
    <property type="entry name" value="CHARGED MULTIVESICULAR BODY PROTEIN"/>
    <property type="match status" value="1"/>
</dbReference>
<keyword evidence="4" id="KW-1185">Reference proteome</keyword>
<gene>
    <name evidence="3" type="primary">chmp7-L</name>
    <name evidence="3" type="ORF">Hamer_G023499</name>
</gene>
<feature type="region of interest" description="Disordered" evidence="2">
    <location>
        <begin position="382"/>
        <end position="421"/>
    </location>
</feature>
<proteinExistence type="inferred from homology"/>
<comment type="similarity">
    <text evidence="1">Belongs to the SNF7 family.</text>
</comment>
<dbReference type="GO" id="GO:0009898">
    <property type="term" value="C:cytoplasmic side of plasma membrane"/>
    <property type="evidence" value="ECO:0007669"/>
    <property type="project" value="TreeGrafter"/>
</dbReference>
<dbReference type="InterPro" id="IPR005024">
    <property type="entry name" value="Snf7_fam"/>
</dbReference>
<name>A0A8J5JWT2_HOMAM</name>
<dbReference type="GO" id="GO:0006900">
    <property type="term" value="P:vesicle budding from membrane"/>
    <property type="evidence" value="ECO:0007669"/>
    <property type="project" value="TreeGrafter"/>
</dbReference>
<sequence length="421" mass="46838">MDTFRDYLPPEWNNEERMRVLLGPMPVAQDTVARTARCTFWSAAIHHWCRMTHKLTFTLLECQNAFRRGTQTPLSLPDVLLHMNRLGDILPLDQLPAEPTPESWISWGHRVFVAKPSHFAWNQLKQVIGTNNLQGTLVNTILLQNMCDGVMKRYWELSSGVKYTSKLVSLAELYNHFGVCVGSPENLNLVVETLVKCGRAATVIHNGTLYVKFAMLGDTSKPTITQTELAEYDLQCAQQRVQDNVAQLGDEMTKLQLEAKCALQAGFRIKALSMLRRKKRVEKSLATQLGALENVTTCLHQLQDAAISKQVLGAFQVGVEALRAMMIGDASADAAAITMDDLQQVLDECQEVSSVLGAGVISPEAEDDDVLQAELNQLVAQHQDSQQLDQQLANKMEDLRLPDVPKTNPLTSMGTPPEKMT</sequence>
<dbReference type="Pfam" id="PF25880">
    <property type="entry name" value="WHD_CHMP7_1st"/>
    <property type="match status" value="1"/>
</dbReference>
<dbReference type="OrthoDB" id="6372830at2759"/>
<dbReference type="EMBL" id="JAHLQT010030714">
    <property type="protein sequence ID" value="KAG7160794.1"/>
    <property type="molecule type" value="Genomic_DNA"/>
</dbReference>
<dbReference type="PANTHER" id="PTHR22761:SF21">
    <property type="entry name" value="CHARGED MULTIVESICULAR BODY PROTEIN 7"/>
    <property type="match status" value="1"/>
</dbReference>
<protein>
    <submittedName>
        <fullName evidence="3">Charged multivesicular body protein 7-like</fullName>
    </submittedName>
</protein>
<accession>A0A8J5JWT2</accession>
<reference evidence="3" key="1">
    <citation type="journal article" date="2021" name="Sci. Adv.">
        <title>The American lobster genome reveals insights on longevity, neural, and immune adaptations.</title>
        <authorList>
            <person name="Polinski J.M."/>
            <person name="Zimin A.V."/>
            <person name="Clark K.F."/>
            <person name="Kohn A.B."/>
            <person name="Sadowski N."/>
            <person name="Timp W."/>
            <person name="Ptitsyn A."/>
            <person name="Khanna P."/>
            <person name="Romanova D.Y."/>
            <person name="Williams P."/>
            <person name="Greenwood S.J."/>
            <person name="Moroz L.L."/>
            <person name="Walt D.R."/>
            <person name="Bodnar A.G."/>
        </authorList>
    </citation>
    <scope>NUCLEOTIDE SEQUENCE</scope>
    <source>
        <strain evidence="3">GMGI-L3</strain>
    </source>
</reference>
<dbReference type="GO" id="GO:0000815">
    <property type="term" value="C:ESCRT III complex"/>
    <property type="evidence" value="ECO:0007669"/>
    <property type="project" value="TreeGrafter"/>
</dbReference>
<evidence type="ECO:0000313" key="4">
    <source>
        <dbReference type="Proteomes" id="UP000747542"/>
    </source>
</evidence>
<dbReference type="AlphaFoldDB" id="A0A8J5JWT2"/>
<evidence type="ECO:0000256" key="1">
    <source>
        <dbReference type="ARBA" id="ARBA00006190"/>
    </source>
</evidence>
<organism evidence="3 4">
    <name type="scientific">Homarus americanus</name>
    <name type="common">American lobster</name>
    <dbReference type="NCBI Taxonomy" id="6706"/>
    <lineage>
        <taxon>Eukaryota</taxon>
        <taxon>Metazoa</taxon>
        <taxon>Ecdysozoa</taxon>
        <taxon>Arthropoda</taxon>
        <taxon>Crustacea</taxon>
        <taxon>Multicrustacea</taxon>
        <taxon>Malacostraca</taxon>
        <taxon>Eumalacostraca</taxon>
        <taxon>Eucarida</taxon>
        <taxon>Decapoda</taxon>
        <taxon>Pleocyemata</taxon>
        <taxon>Astacidea</taxon>
        <taxon>Nephropoidea</taxon>
        <taxon>Nephropidae</taxon>
        <taxon>Homarus</taxon>
    </lineage>
</organism>
<evidence type="ECO:0000313" key="3">
    <source>
        <dbReference type="EMBL" id="KAG7160794.1"/>
    </source>
</evidence>
<comment type="caution">
    <text evidence="3">The sequence shown here is derived from an EMBL/GenBank/DDBJ whole genome shotgun (WGS) entry which is preliminary data.</text>
</comment>
<dbReference type="GO" id="GO:0005771">
    <property type="term" value="C:multivesicular body"/>
    <property type="evidence" value="ECO:0007669"/>
    <property type="project" value="TreeGrafter"/>
</dbReference>
<dbReference type="Proteomes" id="UP000747542">
    <property type="component" value="Unassembled WGS sequence"/>
</dbReference>
<evidence type="ECO:0000256" key="2">
    <source>
        <dbReference type="SAM" id="MobiDB-lite"/>
    </source>
</evidence>
<dbReference type="Pfam" id="PF03357">
    <property type="entry name" value="Snf7"/>
    <property type="match status" value="1"/>
</dbReference>
<feature type="compositionally biased region" description="Low complexity" evidence="2">
    <location>
        <begin position="382"/>
        <end position="392"/>
    </location>
</feature>